<comment type="caution">
    <text evidence="3">The sequence shown here is derived from an EMBL/GenBank/DDBJ whole genome shotgun (WGS) entry which is preliminary data.</text>
</comment>
<proteinExistence type="predicted"/>
<evidence type="ECO:0000256" key="1">
    <source>
        <dbReference type="SAM" id="Coils"/>
    </source>
</evidence>
<keyword evidence="2" id="KW-0812">Transmembrane</keyword>
<dbReference type="Proteomes" id="UP001145072">
    <property type="component" value="Unassembled WGS sequence"/>
</dbReference>
<organism evidence="3 4">
    <name type="scientific">Aquibacillus koreensis</name>
    <dbReference type="NCBI Taxonomy" id="279446"/>
    <lineage>
        <taxon>Bacteria</taxon>
        <taxon>Bacillati</taxon>
        <taxon>Bacillota</taxon>
        <taxon>Bacilli</taxon>
        <taxon>Bacillales</taxon>
        <taxon>Bacillaceae</taxon>
        <taxon>Aquibacillus</taxon>
    </lineage>
</organism>
<keyword evidence="1" id="KW-0175">Coiled coil</keyword>
<keyword evidence="4" id="KW-1185">Reference proteome</keyword>
<dbReference type="EMBL" id="JAMQJZ010000026">
    <property type="protein sequence ID" value="MDC3422685.1"/>
    <property type="molecule type" value="Genomic_DNA"/>
</dbReference>
<dbReference type="RefSeq" id="WP_259868245.1">
    <property type="nucleotide sequence ID" value="NZ_JAMQJZ010000026.1"/>
</dbReference>
<evidence type="ECO:0000256" key="2">
    <source>
        <dbReference type="SAM" id="Phobius"/>
    </source>
</evidence>
<protein>
    <submittedName>
        <fullName evidence="3">Uncharacterized protein</fullName>
    </submittedName>
</protein>
<feature type="transmembrane region" description="Helical" evidence="2">
    <location>
        <begin position="82"/>
        <end position="105"/>
    </location>
</feature>
<keyword evidence="2" id="KW-0472">Membrane</keyword>
<accession>A0A9X3WPE7</accession>
<evidence type="ECO:0000313" key="4">
    <source>
        <dbReference type="Proteomes" id="UP001145072"/>
    </source>
</evidence>
<keyword evidence="2" id="KW-1133">Transmembrane helix</keyword>
<gene>
    <name evidence="3" type="ORF">NC661_20235</name>
</gene>
<evidence type="ECO:0000313" key="3">
    <source>
        <dbReference type="EMBL" id="MDC3422685.1"/>
    </source>
</evidence>
<sequence length="106" mass="12049">MHGYEKINAEVKVMKVKMEENAKEIEELQDQLDHKIGKHEGLVLIEKTIGDKRFMTEEEANALVNKIENKMESYNNQIQLQLIKWIIGVGISVAGITIGALRLFIG</sequence>
<feature type="coiled-coil region" evidence="1">
    <location>
        <begin position="8"/>
        <end position="84"/>
    </location>
</feature>
<dbReference type="AlphaFoldDB" id="A0A9X3WPE7"/>
<reference evidence="3" key="1">
    <citation type="submission" date="2022-06" db="EMBL/GenBank/DDBJ databases">
        <title>Aquibacillus sp. a new bacterium isolated from soil saline samples.</title>
        <authorList>
            <person name="Galisteo C."/>
            <person name="De La Haba R."/>
            <person name="Sanchez-Porro C."/>
            <person name="Ventosa A."/>
        </authorList>
    </citation>
    <scope>NUCLEOTIDE SEQUENCE</scope>
    <source>
        <strain evidence="3">JCM 12387</strain>
    </source>
</reference>
<name>A0A9X3WPE7_9BACI</name>